<comment type="similarity">
    <text evidence="1">Belongs to the type III secretion exporter family.</text>
</comment>
<dbReference type="Gene3D" id="3.40.1690.10">
    <property type="entry name" value="secretion proteins EscU"/>
    <property type="match status" value="1"/>
</dbReference>
<evidence type="ECO:0000256" key="1">
    <source>
        <dbReference type="ARBA" id="ARBA00010690"/>
    </source>
</evidence>
<dbReference type="RefSeq" id="WP_014960028.1">
    <property type="nucleotide sequence ID" value="NZ_CP007243.1"/>
</dbReference>
<dbReference type="Proteomes" id="UP000027059">
    <property type="component" value="Chromosome"/>
</dbReference>
<dbReference type="OrthoDB" id="9810419at2"/>
<dbReference type="SUPFAM" id="SSF160544">
    <property type="entry name" value="EscU C-terminal domain-like"/>
    <property type="match status" value="1"/>
</dbReference>
<dbReference type="PANTHER" id="PTHR30531">
    <property type="entry name" value="FLAGELLAR BIOSYNTHETIC PROTEIN FLHB"/>
    <property type="match status" value="1"/>
</dbReference>
<dbReference type="PANTHER" id="PTHR30531:SF12">
    <property type="entry name" value="FLAGELLAR BIOSYNTHETIC PROTEIN FLHB"/>
    <property type="match status" value="1"/>
</dbReference>
<evidence type="ECO:0000313" key="2">
    <source>
        <dbReference type="EMBL" id="AIA29964.1"/>
    </source>
</evidence>
<sequence length="100" mass="10866">MRTPEKKGSIAIALGYHPEEDDAPVVLAAGQDEIARKILEIAAEYRIPVRSSPRLAELLIRVPPGHPIPAELYQAVALLLAYLYRSAEPGEFSLPPPGGR</sequence>
<protein>
    <recommendedName>
        <fullName evidence="4">Flagellar biosynthesis protein FlhB</fullName>
    </recommendedName>
</protein>
<keyword evidence="3" id="KW-1185">Reference proteome</keyword>
<proteinExistence type="inferred from homology"/>
<dbReference type="GO" id="GO:0009306">
    <property type="term" value="P:protein secretion"/>
    <property type="evidence" value="ECO:0007669"/>
    <property type="project" value="InterPro"/>
</dbReference>
<gene>
    <name evidence="2" type="ORF">Y981_01410</name>
</gene>
<dbReference type="KEGG" id="lfp:Y981_01410"/>
<dbReference type="AlphaFoldDB" id="A0A059XN43"/>
<dbReference type="EMBL" id="CP007243">
    <property type="protein sequence ID" value="AIA29964.1"/>
    <property type="molecule type" value="Genomic_DNA"/>
</dbReference>
<dbReference type="GO" id="GO:0005886">
    <property type="term" value="C:plasma membrane"/>
    <property type="evidence" value="ECO:0007669"/>
    <property type="project" value="TreeGrafter"/>
</dbReference>
<accession>A0A059XN43</accession>
<evidence type="ECO:0000313" key="3">
    <source>
        <dbReference type="Proteomes" id="UP000027059"/>
    </source>
</evidence>
<dbReference type="HOGENOM" id="CLU_041013_4_2_0"/>
<reference evidence="2 3" key="2">
    <citation type="journal article" date="2015" name="Biomed. Res. Int.">
        <title>Effects of Arsenite Resistance on the Growth and Functional Gene Expression of Leptospirillum ferriphilum and Acidithiobacillus thiooxidans in Pure Culture and Coculture.</title>
        <authorList>
            <person name="Jiang H."/>
            <person name="Liang Y."/>
            <person name="Yin H."/>
            <person name="Xiao Y."/>
            <person name="Guo X."/>
            <person name="Xu Y."/>
            <person name="Hu Q."/>
            <person name="Liu H."/>
            <person name="Liu X."/>
        </authorList>
    </citation>
    <scope>NUCLEOTIDE SEQUENCE [LARGE SCALE GENOMIC DNA]</scope>
    <source>
        <strain evidence="2 3">YSK</strain>
    </source>
</reference>
<dbReference type="Pfam" id="PF01312">
    <property type="entry name" value="Bac_export_2"/>
    <property type="match status" value="1"/>
</dbReference>
<dbReference type="InterPro" id="IPR006135">
    <property type="entry name" value="T3SS_substrate_exporter"/>
</dbReference>
<dbReference type="PRINTS" id="PR00950">
    <property type="entry name" value="TYPE3IMSPROT"/>
</dbReference>
<name>A0A059XN43_9BACT</name>
<reference evidence="3" key="1">
    <citation type="submission" date="2014-02" db="EMBL/GenBank/DDBJ databases">
        <title>Complete genome sequence and comparative genomic analysis of the nitrogen-fixing bacterium Leptospirillum ferriphilum YSK.</title>
        <authorList>
            <person name="Guo X."/>
            <person name="Yin H."/>
            <person name="Liang Y."/>
            <person name="Hu Q."/>
            <person name="Ma L."/>
            <person name="Xiao Y."/>
            <person name="Zhang X."/>
            <person name="Qiu G."/>
            <person name="Liu X."/>
        </authorList>
    </citation>
    <scope>NUCLEOTIDE SEQUENCE [LARGE SCALE GENOMIC DNA]</scope>
    <source>
        <strain evidence="3">YSK</strain>
    </source>
</reference>
<evidence type="ECO:0008006" key="4">
    <source>
        <dbReference type="Google" id="ProtNLM"/>
    </source>
</evidence>
<organism evidence="2 3">
    <name type="scientific">Leptospirillum ferriphilum YSK</name>
    <dbReference type="NCBI Taxonomy" id="1441628"/>
    <lineage>
        <taxon>Bacteria</taxon>
        <taxon>Pseudomonadati</taxon>
        <taxon>Nitrospirota</taxon>
        <taxon>Nitrospiria</taxon>
        <taxon>Nitrospirales</taxon>
        <taxon>Nitrospiraceae</taxon>
        <taxon>Leptospirillum</taxon>
    </lineage>
</organism>
<dbReference type="InterPro" id="IPR029025">
    <property type="entry name" value="T3SS_substrate_exporter_C"/>
</dbReference>